<dbReference type="InterPro" id="IPR018130">
    <property type="entry name" value="Ribosomal_uS2_CS"/>
</dbReference>
<dbReference type="Gene3D" id="3.40.50.10490">
    <property type="entry name" value="Glucose-6-phosphate isomerase like protein, domain 1"/>
    <property type="match status" value="1"/>
</dbReference>
<dbReference type="CDD" id="cd01425">
    <property type="entry name" value="RPS2"/>
    <property type="match status" value="1"/>
</dbReference>
<comment type="caution">
    <text evidence="8">The sequence shown here is derived from an EMBL/GenBank/DDBJ whole genome shotgun (WGS) entry which is preliminary data.</text>
</comment>
<sequence length="277" mass="31075">MAQIEYKDLLDAGVHFGHLTRKWDPRMAPYIFMEKNGIHIIDLNKTVAALEEASNAIKGIVRSGRKVMFVATKKQAQEIVSEEARRLKMPYVTDRWQGGMLTNFATIRKSLKKMQTLDKMLKDEETIKSIAKRERLTRTRDKEKLERVLGGIADLTRLPAALFVVDVKREHIAVAEAHRLGIPVFAMCDTNSNPEAVDFAIPANDDAYKSISLITLAIGKAIEEGLMERKQDKDDQRVQEEEEAKRAEDLAQAKAEGESQPEATSSPAAVAEDEQEA</sequence>
<evidence type="ECO:0000256" key="2">
    <source>
        <dbReference type="ARBA" id="ARBA00022980"/>
    </source>
</evidence>
<keyword evidence="2 5" id="KW-0689">Ribosomal protein</keyword>
<dbReference type="NCBIfam" id="TIGR01011">
    <property type="entry name" value="rpsB_bact"/>
    <property type="match status" value="1"/>
</dbReference>
<evidence type="ECO:0000256" key="7">
    <source>
        <dbReference type="SAM" id="MobiDB-lite"/>
    </source>
</evidence>
<evidence type="ECO:0000256" key="1">
    <source>
        <dbReference type="ARBA" id="ARBA00006242"/>
    </source>
</evidence>
<dbReference type="PANTHER" id="PTHR12534">
    <property type="entry name" value="30S RIBOSOMAL PROTEIN S2 PROKARYOTIC AND ORGANELLAR"/>
    <property type="match status" value="1"/>
</dbReference>
<evidence type="ECO:0000256" key="4">
    <source>
        <dbReference type="ARBA" id="ARBA00035256"/>
    </source>
</evidence>
<dbReference type="Gene3D" id="1.10.287.610">
    <property type="entry name" value="Helix hairpin bin"/>
    <property type="match status" value="1"/>
</dbReference>
<dbReference type="PRINTS" id="PR00395">
    <property type="entry name" value="RIBOSOMALS2"/>
</dbReference>
<dbReference type="InterPro" id="IPR001865">
    <property type="entry name" value="Ribosomal_uS2"/>
</dbReference>
<feature type="compositionally biased region" description="Basic and acidic residues" evidence="7">
    <location>
        <begin position="228"/>
        <end position="257"/>
    </location>
</feature>
<organism evidence="8 9">
    <name type="scientific">Spirosoma liriopis</name>
    <dbReference type="NCBI Taxonomy" id="2937440"/>
    <lineage>
        <taxon>Bacteria</taxon>
        <taxon>Pseudomonadati</taxon>
        <taxon>Bacteroidota</taxon>
        <taxon>Cytophagia</taxon>
        <taxon>Cytophagales</taxon>
        <taxon>Cytophagaceae</taxon>
        <taxon>Spirosoma</taxon>
    </lineage>
</organism>
<gene>
    <name evidence="5 8" type="primary">rpsB</name>
    <name evidence="8" type="ORF">M0L20_06570</name>
</gene>
<keyword evidence="9" id="KW-1185">Reference proteome</keyword>
<evidence type="ECO:0000313" key="8">
    <source>
        <dbReference type="EMBL" id="MCK8491511.1"/>
    </source>
</evidence>
<dbReference type="EMBL" id="JALPRF010000001">
    <property type="protein sequence ID" value="MCK8491511.1"/>
    <property type="molecule type" value="Genomic_DNA"/>
</dbReference>
<dbReference type="GO" id="GO:0005840">
    <property type="term" value="C:ribosome"/>
    <property type="evidence" value="ECO:0007669"/>
    <property type="project" value="UniProtKB-KW"/>
</dbReference>
<feature type="region of interest" description="Disordered" evidence="7">
    <location>
        <begin position="228"/>
        <end position="277"/>
    </location>
</feature>
<evidence type="ECO:0000256" key="6">
    <source>
        <dbReference type="RuleBase" id="RU003631"/>
    </source>
</evidence>
<dbReference type="Proteomes" id="UP001202180">
    <property type="component" value="Unassembled WGS sequence"/>
</dbReference>
<dbReference type="HAMAP" id="MF_00291_B">
    <property type="entry name" value="Ribosomal_uS2_B"/>
    <property type="match status" value="1"/>
</dbReference>
<evidence type="ECO:0000256" key="3">
    <source>
        <dbReference type="ARBA" id="ARBA00023274"/>
    </source>
</evidence>
<dbReference type="Pfam" id="PF00318">
    <property type="entry name" value="Ribosomal_S2"/>
    <property type="match status" value="1"/>
</dbReference>
<name>A0ABT0HH85_9BACT</name>
<dbReference type="RefSeq" id="WP_232560061.1">
    <property type="nucleotide sequence ID" value="NZ_JALPRF010000001.1"/>
</dbReference>
<dbReference type="PROSITE" id="PS00963">
    <property type="entry name" value="RIBOSOMAL_S2_2"/>
    <property type="match status" value="1"/>
</dbReference>
<proteinExistence type="inferred from homology"/>
<dbReference type="PANTHER" id="PTHR12534:SF0">
    <property type="entry name" value="SMALL RIBOSOMAL SUBUNIT PROTEIN US2M"/>
    <property type="match status" value="1"/>
</dbReference>
<protein>
    <recommendedName>
        <fullName evidence="4 5">Small ribosomal subunit protein uS2</fullName>
    </recommendedName>
</protein>
<evidence type="ECO:0000313" key="9">
    <source>
        <dbReference type="Proteomes" id="UP001202180"/>
    </source>
</evidence>
<evidence type="ECO:0000256" key="5">
    <source>
        <dbReference type="HAMAP-Rule" id="MF_00291"/>
    </source>
</evidence>
<comment type="similarity">
    <text evidence="1 5 6">Belongs to the universal ribosomal protein uS2 family.</text>
</comment>
<dbReference type="InterPro" id="IPR005706">
    <property type="entry name" value="Ribosomal_uS2_bac/mit/plastid"/>
</dbReference>
<keyword evidence="3 5" id="KW-0687">Ribonucleoprotein</keyword>
<accession>A0ABT0HH85</accession>
<dbReference type="InterPro" id="IPR023591">
    <property type="entry name" value="Ribosomal_uS2_flav_dom_sf"/>
</dbReference>
<reference evidence="8 9" key="1">
    <citation type="submission" date="2022-04" db="EMBL/GenBank/DDBJ databases">
        <title>Spirosoma sp. strain RP8 genome sequencing and assembly.</title>
        <authorList>
            <person name="Jung Y."/>
        </authorList>
    </citation>
    <scope>NUCLEOTIDE SEQUENCE [LARGE SCALE GENOMIC DNA]</scope>
    <source>
        <strain evidence="8 9">RP8</strain>
    </source>
</reference>
<dbReference type="SUPFAM" id="SSF52313">
    <property type="entry name" value="Ribosomal protein S2"/>
    <property type="match status" value="1"/>
</dbReference>